<dbReference type="EMBL" id="BAABHS010000010">
    <property type="protein sequence ID" value="GAA4965357.1"/>
    <property type="molecule type" value="Genomic_DNA"/>
</dbReference>
<dbReference type="Proteomes" id="UP001500466">
    <property type="component" value="Unassembled WGS sequence"/>
</dbReference>
<feature type="region of interest" description="Disordered" evidence="1">
    <location>
        <begin position="120"/>
        <end position="226"/>
    </location>
</feature>
<feature type="compositionally biased region" description="Gly residues" evidence="1">
    <location>
        <begin position="42"/>
        <end position="51"/>
    </location>
</feature>
<gene>
    <name evidence="2" type="ORF">GCM10023205_32130</name>
</gene>
<proteinExistence type="predicted"/>
<feature type="region of interest" description="Disordered" evidence="1">
    <location>
        <begin position="1"/>
        <end position="85"/>
    </location>
</feature>
<feature type="compositionally biased region" description="Basic and acidic residues" evidence="1">
    <location>
        <begin position="123"/>
        <end position="135"/>
    </location>
</feature>
<organism evidence="2 3">
    <name type="scientific">Yinghuangia aomiensis</name>
    <dbReference type="NCBI Taxonomy" id="676205"/>
    <lineage>
        <taxon>Bacteria</taxon>
        <taxon>Bacillati</taxon>
        <taxon>Actinomycetota</taxon>
        <taxon>Actinomycetes</taxon>
        <taxon>Kitasatosporales</taxon>
        <taxon>Streptomycetaceae</taxon>
        <taxon>Yinghuangia</taxon>
    </lineage>
</organism>
<evidence type="ECO:0000313" key="3">
    <source>
        <dbReference type="Proteomes" id="UP001500466"/>
    </source>
</evidence>
<sequence>MSDAPEDAPQEVPEPDGAQADVEEPRRPAVQPDRAVAERGQQGAGLRGGVGFRSNEQIAAGVPDDPGAFNPLTDQDGELTAGFVPPVPFAGRRDIDGLFHPLGFQADDGPVSQFRPLAVTRTAPEREPLSFRPDRGFAAGFHADKGAPGKSAPTERPASPGARPTTSEPGKSRGSGTEIPPTIGFAGPPVENGAARENRASAVPVARATGTGEQRVGRKAGLEPKL</sequence>
<keyword evidence="3" id="KW-1185">Reference proteome</keyword>
<protein>
    <submittedName>
        <fullName evidence="2">Uncharacterized protein</fullName>
    </submittedName>
</protein>
<reference evidence="3" key="1">
    <citation type="journal article" date="2019" name="Int. J. Syst. Evol. Microbiol.">
        <title>The Global Catalogue of Microorganisms (GCM) 10K type strain sequencing project: providing services to taxonomists for standard genome sequencing and annotation.</title>
        <authorList>
            <consortium name="The Broad Institute Genomics Platform"/>
            <consortium name="The Broad Institute Genome Sequencing Center for Infectious Disease"/>
            <person name="Wu L."/>
            <person name="Ma J."/>
        </authorList>
    </citation>
    <scope>NUCLEOTIDE SEQUENCE [LARGE SCALE GENOMIC DNA]</scope>
    <source>
        <strain evidence="3">JCM 17986</strain>
    </source>
</reference>
<comment type="caution">
    <text evidence="2">The sequence shown here is derived from an EMBL/GenBank/DDBJ whole genome shotgun (WGS) entry which is preliminary data.</text>
</comment>
<name>A0ABP9HA37_9ACTN</name>
<evidence type="ECO:0000313" key="2">
    <source>
        <dbReference type="EMBL" id="GAA4965357.1"/>
    </source>
</evidence>
<accession>A0ABP9HA37</accession>
<dbReference type="RefSeq" id="WP_345676153.1">
    <property type="nucleotide sequence ID" value="NZ_BAABHS010000010.1"/>
</dbReference>
<evidence type="ECO:0000256" key="1">
    <source>
        <dbReference type="SAM" id="MobiDB-lite"/>
    </source>
</evidence>